<protein>
    <recommendedName>
        <fullName evidence="3">Tellurite resistance protein TerB</fullName>
    </recommendedName>
</protein>
<proteinExistence type="predicted"/>
<comment type="caution">
    <text evidence="1">The sequence shown here is derived from an EMBL/GenBank/DDBJ whole genome shotgun (WGS) entry which is preliminary data.</text>
</comment>
<dbReference type="RefSeq" id="WP_266058836.1">
    <property type="nucleotide sequence ID" value="NZ_JAPFQN010000014.1"/>
</dbReference>
<keyword evidence="2" id="KW-1185">Reference proteome</keyword>
<dbReference type="Proteomes" id="UP001209885">
    <property type="component" value="Unassembled WGS sequence"/>
</dbReference>
<evidence type="ECO:0000313" key="2">
    <source>
        <dbReference type="Proteomes" id="UP001209885"/>
    </source>
</evidence>
<gene>
    <name evidence="1" type="ORF">OO013_19780</name>
</gene>
<dbReference type="EMBL" id="JAPFQN010000014">
    <property type="protein sequence ID" value="MCX2746129.1"/>
    <property type="molecule type" value="Genomic_DNA"/>
</dbReference>
<reference evidence="1 2" key="1">
    <citation type="submission" date="2022-11" db="EMBL/GenBank/DDBJ databases">
        <title>The characterization of three novel Bacteroidetes species and genomic analysis of their roles in tidal elemental geochemical cycles.</title>
        <authorList>
            <person name="Ma K."/>
        </authorList>
    </citation>
    <scope>NUCLEOTIDE SEQUENCE [LARGE SCALE GENOMIC DNA]</scope>
    <source>
        <strain evidence="1 2">M17</strain>
    </source>
</reference>
<evidence type="ECO:0000313" key="1">
    <source>
        <dbReference type="EMBL" id="MCX2746129.1"/>
    </source>
</evidence>
<accession>A0ABT3RWJ2</accession>
<evidence type="ECO:0008006" key="3">
    <source>
        <dbReference type="Google" id="ProtNLM"/>
    </source>
</evidence>
<name>A0ABT3RWJ2_9BACT</name>
<sequence length="155" mass="17807">MVEALKSLKPEEAKTMLEAPVWITILIASADHSIDKDELDEALEMIHLRETTGRFVLREYYHEVDQTFKEDLNKAVNALPEDEQKAGELVMGHLTKLNDILPKLDRKFAIQFYDAMQDFSSKIAKANGGFLGWFRINYDESKVVDLPMIDDPSKY</sequence>
<organism evidence="1 2">
    <name type="scientific">Mangrovivirga halotolerans</name>
    <dbReference type="NCBI Taxonomy" id="2993936"/>
    <lineage>
        <taxon>Bacteria</taxon>
        <taxon>Pseudomonadati</taxon>
        <taxon>Bacteroidota</taxon>
        <taxon>Cytophagia</taxon>
        <taxon>Cytophagales</taxon>
        <taxon>Mangrovivirgaceae</taxon>
        <taxon>Mangrovivirga</taxon>
    </lineage>
</organism>